<reference evidence="3" key="1">
    <citation type="submission" date="2021-01" db="EMBL/GenBank/DDBJ databases">
        <title>Deciphering the adaptive evolutionary patterns associated with biogeogrpahic diversity in the finger millet blast pathogen Magnaporthe oryzae in Eastern Africa.</title>
        <authorList>
            <person name="Onyema G."/>
            <person name="Shittu T.A."/>
            <person name="Dodsworth S."/>
            <person name="Devilliers S."/>
            <person name="Muthumeenakshi S."/>
            <person name="Sreenivasaprasad S."/>
        </authorList>
    </citation>
    <scope>NUCLEOTIDE SEQUENCE</scope>
    <source>
        <strain evidence="3">D15/s37</strain>
    </source>
</reference>
<dbReference type="InterPro" id="IPR036526">
    <property type="entry name" value="C-N_Hydrolase_sf"/>
</dbReference>
<dbReference type="InterPro" id="IPR039703">
    <property type="entry name" value="Nta1"/>
</dbReference>
<comment type="caution">
    <text evidence="3">The sequence shown here is derived from an EMBL/GenBank/DDBJ whole genome shotgun (WGS) entry which is preliminary data.</text>
</comment>
<feature type="compositionally biased region" description="Polar residues" evidence="1">
    <location>
        <begin position="560"/>
        <end position="574"/>
    </location>
</feature>
<feature type="compositionally biased region" description="Low complexity" evidence="1">
    <location>
        <begin position="621"/>
        <end position="631"/>
    </location>
</feature>
<feature type="domain" description="CN hydrolase" evidence="2">
    <location>
        <begin position="1"/>
        <end position="283"/>
    </location>
</feature>
<evidence type="ECO:0000313" key="3">
    <source>
        <dbReference type="EMBL" id="KAI6303589.1"/>
    </source>
</evidence>
<feature type="region of interest" description="Disordered" evidence="1">
    <location>
        <begin position="493"/>
        <end position="513"/>
    </location>
</feature>
<name>A0ABQ8P049_PYRGI</name>
<proteinExistence type="predicted"/>
<feature type="compositionally biased region" description="Basic and acidic residues" evidence="1">
    <location>
        <begin position="357"/>
        <end position="369"/>
    </location>
</feature>
<feature type="region of interest" description="Disordered" evidence="1">
    <location>
        <begin position="356"/>
        <end position="441"/>
    </location>
</feature>
<feature type="region of interest" description="Disordered" evidence="1">
    <location>
        <begin position="533"/>
        <end position="895"/>
    </location>
</feature>
<gene>
    <name evidence="3" type="ORF">MCOR33_001282</name>
</gene>
<dbReference type="PANTHER" id="PTHR11750:SF26">
    <property type="entry name" value="PROTEIN N-TERMINAL AMIDASE"/>
    <property type="match status" value="1"/>
</dbReference>
<feature type="compositionally biased region" description="Polar residues" evidence="1">
    <location>
        <begin position="407"/>
        <end position="424"/>
    </location>
</feature>
<dbReference type="PANTHER" id="PTHR11750">
    <property type="entry name" value="PROTEIN N-TERMINAL AMIDASE"/>
    <property type="match status" value="1"/>
</dbReference>
<dbReference type="Gene3D" id="3.60.110.10">
    <property type="entry name" value="Carbon-nitrogen hydrolase"/>
    <property type="match status" value="1"/>
</dbReference>
<evidence type="ECO:0000259" key="2">
    <source>
        <dbReference type="PROSITE" id="PS50263"/>
    </source>
</evidence>
<dbReference type="EMBL" id="JABSND010000012">
    <property type="protein sequence ID" value="KAI6303589.1"/>
    <property type="molecule type" value="Genomic_DNA"/>
</dbReference>
<sequence>MRIACLQFAPISGDVDNNLNRADSVLNRSMQPDYDGLDLLVLPELAFSGSKFRSLQDISPFLEHSGSGISSLWARTTALKYNCNVVVGYPEKVDVRPKWPTSPEYYNSSIVVSSDGETIANYRKCSLWPEDEKWALEGQDGFYQDYLEGIGSTVMGISADIMPYKFASPWADYEFSMHIVESMANVVIVTMAWETEEEPRKFSRCPQEPDMDSLTCWVQRLEPLIKTQSGDEVIVIFCNRSGSESGQAFAGTSAVLGIKDGEVSVYGLLGRGVKDVLMVDTNHPPIAKLTQHDVEVAGESQKTMEIPKANEPRNRKTILHQRPPSPGMIPSQLSPGLVPDFASAALLASTMMAPSGHLRDNPLEQREHSTLSLQAPPLGRHSSRGGSQSPEKPPSPKVKSMAPKLQIPTSQYSTAIQQSTSPSVDSPDVETPICPSPTPRDVRPFFATTPSSAHSPMQSRKHPYISSGTVQVITDYRTPINPTTPFLEFFRNTSPSSPKSPTNFQCSPLHSPKLPQKEESLLYWVPPRKMISSPVEPPKPVEPASKIPRADTPLDRMLSMFSTPPTSAPRQKPSSPAPNLAVKSPKALVPEKPTRKPRSTTPASVDSRPATDGFKKARIRSSSTKQSSETSLGYNHSQRDDARSSSWTAPPPKSRSQNRSQSVTPMDTSPAVAFPQPLNLKDPTPRSRSAAAYPRPLESPKTPVPSPPLEDEVVEKPAKQYRPCPRANSSFGGRRAHSASRVVTGIKSQGDLPPLPLAPSSTWPGEAPVVGEIARPTSRRGHETPTQQQIMGHRRSQSLSGPETALRDVTSHSRPPNPSAQRPINGADSVMGAPRSTQSRGRAATKSPPILQPVTSIDAPRGRSTEQRSKPRARKRTETPGTTSSSCVRHGMGSPAGIDPDEIIATISKLTDDCPYHKQGTPALGTVIRSADGSLYTIELPQRVQDLAMSILQNPNYLAGTSLNRRQSAVW</sequence>
<feature type="compositionally biased region" description="Basic and acidic residues" evidence="1">
    <location>
        <begin position="860"/>
        <end position="869"/>
    </location>
</feature>
<dbReference type="Pfam" id="PF00795">
    <property type="entry name" value="CN_hydrolase"/>
    <property type="match status" value="1"/>
</dbReference>
<evidence type="ECO:0000313" key="4">
    <source>
        <dbReference type="Proteomes" id="UP001059893"/>
    </source>
</evidence>
<accession>A0ABQ8P049</accession>
<feature type="compositionally biased region" description="Polar residues" evidence="1">
    <location>
        <begin position="644"/>
        <end position="667"/>
    </location>
</feature>
<dbReference type="SUPFAM" id="SSF56317">
    <property type="entry name" value="Carbon-nitrogen hydrolase"/>
    <property type="match status" value="1"/>
</dbReference>
<dbReference type="InterPro" id="IPR003010">
    <property type="entry name" value="C-N_Hydrolase"/>
</dbReference>
<organism evidence="3 4">
    <name type="scientific">Pyricularia grisea</name>
    <name type="common">Crabgrass-specific blast fungus</name>
    <name type="synonym">Magnaporthe grisea</name>
    <dbReference type="NCBI Taxonomy" id="148305"/>
    <lineage>
        <taxon>Eukaryota</taxon>
        <taxon>Fungi</taxon>
        <taxon>Dikarya</taxon>
        <taxon>Ascomycota</taxon>
        <taxon>Pezizomycotina</taxon>
        <taxon>Sordariomycetes</taxon>
        <taxon>Sordariomycetidae</taxon>
        <taxon>Magnaporthales</taxon>
        <taxon>Pyriculariaceae</taxon>
        <taxon>Pyricularia</taxon>
    </lineage>
</organism>
<keyword evidence="4" id="KW-1185">Reference proteome</keyword>
<dbReference type="PROSITE" id="PS50263">
    <property type="entry name" value="CN_HYDROLASE"/>
    <property type="match status" value="1"/>
</dbReference>
<evidence type="ECO:0000256" key="1">
    <source>
        <dbReference type="SAM" id="MobiDB-lite"/>
    </source>
</evidence>
<dbReference type="Proteomes" id="UP001059893">
    <property type="component" value="Unassembled WGS sequence"/>
</dbReference>
<protein>
    <recommendedName>
        <fullName evidence="2">CN hydrolase domain-containing protein</fullName>
    </recommendedName>
</protein>